<organism evidence="1 2">
    <name type="scientific">Pyropia yezoensis</name>
    <name type="common">Susabi-nori</name>
    <name type="synonym">Porphyra yezoensis</name>
    <dbReference type="NCBI Taxonomy" id="2788"/>
    <lineage>
        <taxon>Eukaryota</taxon>
        <taxon>Rhodophyta</taxon>
        <taxon>Bangiophyceae</taxon>
        <taxon>Bangiales</taxon>
        <taxon>Bangiaceae</taxon>
        <taxon>Pyropia</taxon>
    </lineage>
</organism>
<evidence type="ECO:0000313" key="1">
    <source>
        <dbReference type="EMBL" id="KAK1862535.1"/>
    </source>
</evidence>
<comment type="caution">
    <text evidence="1">The sequence shown here is derived from an EMBL/GenBank/DDBJ whole genome shotgun (WGS) entry which is preliminary data.</text>
</comment>
<gene>
    <name evidence="1" type="ORF">I4F81_005103</name>
</gene>
<accession>A0ACC3BXS5</accession>
<evidence type="ECO:0000313" key="2">
    <source>
        <dbReference type="Proteomes" id="UP000798662"/>
    </source>
</evidence>
<dbReference type="Proteomes" id="UP000798662">
    <property type="component" value="Chromosome 1"/>
</dbReference>
<proteinExistence type="predicted"/>
<sequence length="738" mass="74726">MAARHRVASAVSRVESLLSAHAFVVTFLLLYALANAILFFAAATPERRLHPDGSAHAWVMPVARGAGNVLNLNAFLILLLAARATLTAARATPLNMVVPFDKAMPAGHTAVAYVLLAAAGVHVGAHVVAYSLRADWTGGFTGRVSLMVSGVGLVGVLAFIRGTSLRAVRARHFEVFYWAHAGGGVAFFVLLVLHGMHYGKPHTVNRIEWHPFTIASAPHESEMVFYIKRNGDWTAKLYDLFANAGGTAAACGGGGRGGGGGGGDSASLGGSDSSSAISFPVPGGGGGAGGSGGSDDIVVHLRGPHGSPAQHVGQFSHVVLIGGGVGATPAFAAAIAADSSGGGGNSTPRGALVRAASAGGGGGSPVADKGQTAADRRLSMAASRAAVVEELMSFARAEDEGAARVSLGDAVAVDLGGGGGGGGAGGGGGGGGGDAGARPWGTSLIGGSSTSRLAAAIGVDTDDDGKATGLGVPGGAGFGSAISPVSSQLAARVAHRGLAAADYDVADAADLDALHSVTASMLLVWLVIARFALVAFGRVFGALTPRSAGLAMYNRTGWAVADLVLAAATAVPLTVSVALEWTTLGGVARVLLAQNVRATHSDTRSLDFVWTAQTQADDSWLVSELLPLCHSGTVRLHRYITRAAAAVEPWMLDYERIPLRTNYGRPDWDEVFGGIAERSKSGTTVGIFFCGPHTMSAAVQEAARGAMTASIADATGTSTMSDSYGANVRFAFREENFS</sequence>
<protein>
    <submittedName>
        <fullName evidence="1">Uncharacterized protein</fullName>
    </submittedName>
</protein>
<dbReference type="EMBL" id="CM020618">
    <property type="protein sequence ID" value="KAK1862535.1"/>
    <property type="molecule type" value="Genomic_DNA"/>
</dbReference>
<keyword evidence="2" id="KW-1185">Reference proteome</keyword>
<name>A0ACC3BXS5_PYRYE</name>
<reference evidence="1" key="1">
    <citation type="submission" date="2019-11" db="EMBL/GenBank/DDBJ databases">
        <title>Nori genome reveals adaptations in red seaweeds to the harsh intertidal environment.</title>
        <authorList>
            <person name="Wang D."/>
            <person name="Mao Y."/>
        </authorList>
    </citation>
    <scope>NUCLEOTIDE SEQUENCE</scope>
    <source>
        <tissue evidence="1">Gametophyte</tissue>
    </source>
</reference>